<dbReference type="Proteomes" id="UP000177177">
    <property type="component" value="Unassembled WGS sequence"/>
</dbReference>
<evidence type="ECO:0000313" key="1">
    <source>
        <dbReference type="EMBL" id="OHA03102.1"/>
    </source>
</evidence>
<gene>
    <name evidence="1" type="ORF">A3C92_02065</name>
</gene>
<evidence type="ECO:0000313" key="2">
    <source>
        <dbReference type="Proteomes" id="UP000177177"/>
    </source>
</evidence>
<comment type="caution">
    <text evidence="1">The sequence shown here is derived from an EMBL/GenBank/DDBJ whole genome shotgun (WGS) entry which is preliminary data.</text>
</comment>
<dbReference type="AlphaFoldDB" id="A0A1G2KX11"/>
<name>A0A1G2KX11_9BACT</name>
<dbReference type="EMBL" id="MHQN01000024">
    <property type="protein sequence ID" value="OHA03102.1"/>
    <property type="molecule type" value="Genomic_DNA"/>
</dbReference>
<accession>A0A1G2KX11</accession>
<sequence>MNGDIENFDEVTTKGGDLYKKFSPVRCPYFGGDVYFNASGLEHLKFKRPRYARSRRDQYMRFKVLFLVPEVLCLSHTVQGVWETKHFERVRIHSRTDIILKHVTYYEFIAVIRRVRIKIVIKQIEDGQRFFLEHYPFWGSQ</sequence>
<organism evidence="1 2">
    <name type="scientific">Candidatus Sungbacteria bacterium RIFCSPHIGHO2_02_FULL_53_17</name>
    <dbReference type="NCBI Taxonomy" id="1802275"/>
    <lineage>
        <taxon>Bacteria</taxon>
        <taxon>Candidatus Sungiibacteriota</taxon>
    </lineage>
</organism>
<reference evidence="1 2" key="1">
    <citation type="journal article" date="2016" name="Nat. Commun.">
        <title>Thousands of microbial genomes shed light on interconnected biogeochemical processes in an aquifer system.</title>
        <authorList>
            <person name="Anantharaman K."/>
            <person name="Brown C.T."/>
            <person name="Hug L.A."/>
            <person name="Sharon I."/>
            <person name="Castelle C.J."/>
            <person name="Probst A.J."/>
            <person name="Thomas B.C."/>
            <person name="Singh A."/>
            <person name="Wilkins M.J."/>
            <person name="Karaoz U."/>
            <person name="Brodie E.L."/>
            <person name="Williams K.H."/>
            <person name="Hubbard S.S."/>
            <person name="Banfield J.F."/>
        </authorList>
    </citation>
    <scope>NUCLEOTIDE SEQUENCE [LARGE SCALE GENOMIC DNA]</scope>
</reference>
<protein>
    <submittedName>
        <fullName evidence="1">Uncharacterized protein</fullName>
    </submittedName>
</protein>
<proteinExistence type="predicted"/>